<keyword evidence="4" id="KW-1185">Reference proteome</keyword>
<sequence length="194" mass="21818">MGEELERCQLKCDTLKKENKDLTSQCSQLAEDNQDNAAYFPLLVYSTFLSSVTENENLTQEKVEDCIKTTNIVQEERFQELQVLLNKYMELTGKGKALSETDTPNITLNEMKERFGHSAGESAGDPGERYHQRNSSNLNVSTEGAQTLQTTTLNQPATKAQRSVIEEHLQAKGSRHNTPNSLCWGRGTESDREN</sequence>
<dbReference type="Proteomes" id="UP000298787">
    <property type="component" value="Chromosome 11"/>
</dbReference>
<protein>
    <submittedName>
        <fullName evidence="3">Uncharacterized protein</fullName>
    </submittedName>
</protein>
<name>A0A4U5UUA5_COLLU</name>
<gene>
    <name evidence="3" type="ORF">D9C73_012933</name>
</gene>
<proteinExistence type="predicted"/>
<accession>A0A4U5UUA5</accession>
<feature type="region of interest" description="Disordered" evidence="2">
    <location>
        <begin position="117"/>
        <end position="138"/>
    </location>
</feature>
<evidence type="ECO:0000256" key="1">
    <source>
        <dbReference type="SAM" id="Coils"/>
    </source>
</evidence>
<evidence type="ECO:0000313" key="4">
    <source>
        <dbReference type="Proteomes" id="UP000298787"/>
    </source>
</evidence>
<feature type="region of interest" description="Disordered" evidence="2">
    <location>
        <begin position="168"/>
        <end position="194"/>
    </location>
</feature>
<keyword evidence="1" id="KW-0175">Coiled coil</keyword>
<dbReference type="EMBL" id="CM014088">
    <property type="protein sequence ID" value="TKS78241.1"/>
    <property type="molecule type" value="Genomic_DNA"/>
</dbReference>
<dbReference type="AlphaFoldDB" id="A0A4U5UUA5"/>
<reference evidence="3 4" key="1">
    <citation type="submission" date="2019-01" db="EMBL/GenBank/DDBJ databases">
        <title>Genome Assembly of Collichthys lucidus.</title>
        <authorList>
            <person name="Cai M."/>
            <person name="Xiao S."/>
        </authorList>
    </citation>
    <scope>NUCLEOTIDE SEQUENCE [LARGE SCALE GENOMIC DNA]</scope>
    <source>
        <strain evidence="3">JT15FE1705JMU</strain>
        <tissue evidence="3">Muscle</tissue>
    </source>
</reference>
<evidence type="ECO:0000256" key="2">
    <source>
        <dbReference type="SAM" id="MobiDB-lite"/>
    </source>
</evidence>
<feature type="coiled-coil region" evidence="1">
    <location>
        <begin position="5"/>
        <end position="32"/>
    </location>
</feature>
<evidence type="ECO:0000313" key="3">
    <source>
        <dbReference type="EMBL" id="TKS78241.1"/>
    </source>
</evidence>
<organism evidence="3 4">
    <name type="scientific">Collichthys lucidus</name>
    <name type="common">Big head croaker</name>
    <name type="synonym">Sciaena lucida</name>
    <dbReference type="NCBI Taxonomy" id="240159"/>
    <lineage>
        <taxon>Eukaryota</taxon>
        <taxon>Metazoa</taxon>
        <taxon>Chordata</taxon>
        <taxon>Craniata</taxon>
        <taxon>Vertebrata</taxon>
        <taxon>Euteleostomi</taxon>
        <taxon>Actinopterygii</taxon>
        <taxon>Neopterygii</taxon>
        <taxon>Teleostei</taxon>
        <taxon>Neoteleostei</taxon>
        <taxon>Acanthomorphata</taxon>
        <taxon>Eupercaria</taxon>
        <taxon>Sciaenidae</taxon>
        <taxon>Collichthys</taxon>
    </lineage>
</organism>